<feature type="transmembrane region" description="Helical" evidence="9">
    <location>
        <begin position="33"/>
        <end position="53"/>
    </location>
</feature>
<dbReference type="PROSITE" id="PS01307">
    <property type="entry name" value="MOTA"/>
    <property type="match status" value="1"/>
</dbReference>
<evidence type="ECO:0000256" key="2">
    <source>
        <dbReference type="ARBA" id="ARBA00008038"/>
    </source>
</evidence>
<comment type="subcellular location">
    <subcellularLocation>
        <location evidence="1">Cell membrane</location>
        <topology evidence="1">Multi-pass membrane protein</topology>
    </subcellularLocation>
</comment>
<dbReference type="InterPro" id="IPR047055">
    <property type="entry name" value="MotA-like"/>
</dbReference>
<protein>
    <submittedName>
        <fullName evidence="11">Motility protein A</fullName>
    </submittedName>
</protein>
<evidence type="ECO:0000256" key="3">
    <source>
        <dbReference type="ARBA" id="ARBA00022448"/>
    </source>
</evidence>
<keyword evidence="7 9" id="KW-1133">Transmembrane helix</keyword>
<organism evidence="11 12">
    <name type="scientific">Candidatus Thalassospirochaeta sargassi</name>
    <dbReference type="NCBI Taxonomy" id="3119039"/>
    <lineage>
        <taxon>Bacteria</taxon>
        <taxon>Pseudomonadati</taxon>
        <taxon>Spirochaetota</taxon>
        <taxon>Spirochaetia</taxon>
        <taxon>Spirochaetales</taxon>
        <taxon>Spirochaetaceae</taxon>
        <taxon>Candidatus Thalassospirochaeta</taxon>
    </lineage>
</organism>
<comment type="similarity">
    <text evidence="2">Belongs to the MotA family.</text>
</comment>
<evidence type="ECO:0000259" key="10">
    <source>
        <dbReference type="Pfam" id="PF01618"/>
    </source>
</evidence>
<keyword evidence="3" id="KW-0813">Transport</keyword>
<feature type="transmembrane region" description="Helical" evidence="9">
    <location>
        <begin position="178"/>
        <end position="200"/>
    </location>
</feature>
<evidence type="ECO:0000256" key="1">
    <source>
        <dbReference type="ARBA" id="ARBA00004651"/>
    </source>
</evidence>
<dbReference type="Pfam" id="PF01618">
    <property type="entry name" value="MotA_ExbB"/>
    <property type="match status" value="1"/>
</dbReference>
<dbReference type="PANTHER" id="PTHR30433">
    <property type="entry name" value="CHEMOTAXIS PROTEIN MOTA"/>
    <property type="match status" value="1"/>
</dbReference>
<evidence type="ECO:0000256" key="4">
    <source>
        <dbReference type="ARBA" id="ARBA00022475"/>
    </source>
</evidence>
<keyword evidence="4" id="KW-1003">Cell membrane</keyword>
<accession>A0AAJ1IFY5</accession>
<evidence type="ECO:0000313" key="11">
    <source>
        <dbReference type="EMBL" id="MDC7228580.1"/>
    </source>
</evidence>
<proteinExistence type="inferred from homology"/>
<evidence type="ECO:0000256" key="6">
    <source>
        <dbReference type="ARBA" id="ARBA00022779"/>
    </source>
</evidence>
<dbReference type="GO" id="GO:0071978">
    <property type="term" value="P:bacterial-type flagellum-dependent swarming motility"/>
    <property type="evidence" value="ECO:0007669"/>
    <property type="project" value="InterPro"/>
</dbReference>
<dbReference type="GO" id="GO:0005886">
    <property type="term" value="C:plasma membrane"/>
    <property type="evidence" value="ECO:0007669"/>
    <property type="project" value="UniProtKB-SubCell"/>
</dbReference>
<dbReference type="EMBL" id="JAQQAL010000051">
    <property type="protein sequence ID" value="MDC7228580.1"/>
    <property type="molecule type" value="Genomic_DNA"/>
</dbReference>
<comment type="caution">
    <text evidence="11">The sequence shown here is derived from an EMBL/GenBank/DDBJ whole genome shotgun (WGS) entry which is preliminary data.</text>
</comment>
<gene>
    <name evidence="11" type="ORF">PQJ61_17595</name>
</gene>
<evidence type="ECO:0000256" key="7">
    <source>
        <dbReference type="ARBA" id="ARBA00022989"/>
    </source>
</evidence>
<evidence type="ECO:0000256" key="9">
    <source>
        <dbReference type="SAM" id="Phobius"/>
    </source>
</evidence>
<reference evidence="11 12" key="1">
    <citation type="submission" date="2022-12" db="EMBL/GenBank/DDBJ databases">
        <title>Metagenome assembled genome from gulf of manar.</title>
        <authorList>
            <person name="Kohli P."/>
            <person name="Pk S."/>
            <person name="Venkata Ramana C."/>
            <person name="Sasikala C."/>
        </authorList>
    </citation>
    <scope>NUCLEOTIDE SEQUENCE [LARGE SCALE GENOMIC DNA]</scope>
    <source>
        <strain evidence="11">JB008</strain>
    </source>
</reference>
<name>A0AAJ1IFY5_9SPIO</name>
<dbReference type="PANTHER" id="PTHR30433:SF2">
    <property type="entry name" value="MOTILITY PROTEIN A"/>
    <property type="match status" value="1"/>
</dbReference>
<evidence type="ECO:0000313" key="12">
    <source>
        <dbReference type="Proteomes" id="UP001221217"/>
    </source>
</evidence>
<sequence>MDISTIAGLGLGMGMIIYSILGTGVAVSNYVDIGSLAMVLGGSLAAVMISNPLQRMMKLGNYFRIIINVNNFEVEKIITTLVRFSEKARRDGLLALEDDLEEVEDEFMKKGIQFVVDGTDPEIISTMLYSDLNQQQERHADGIKVFEDWGTLAPAFGMIGTLAGLIGMLANLDDPDSIGSGMALALITTMYGSIFANLFFIPIKNKLQDRDKEETLVKEILIEGILSIQSGDNPRILESKLVSFLPPDKREAVLAEINAE</sequence>
<dbReference type="InterPro" id="IPR000540">
    <property type="entry name" value="Flag_MotA_CS"/>
</dbReference>
<feature type="transmembrane region" description="Helical" evidence="9">
    <location>
        <begin position="152"/>
        <end position="172"/>
    </location>
</feature>
<keyword evidence="6" id="KW-0283">Flagellar rotation</keyword>
<dbReference type="InterPro" id="IPR002898">
    <property type="entry name" value="MotA_ExbB_proton_chnl"/>
</dbReference>
<dbReference type="Proteomes" id="UP001221217">
    <property type="component" value="Unassembled WGS sequence"/>
</dbReference>
<evidence type="ECO:0000256" key="5">
    <source>
        <dbReference type="ARBA" id="ARBA00022692"/>
    </source>
</evidence>
<dbReference type="GO" id="GO:0006935">
    <property type="term" value="P:chemotaxis"/>
    <property type="evidence" value="ECO:0007669"/>
    <property type="project" value="InterPro"/>
</dbReference>
<dbReference type="AlphaFoldDB" id="A0AAJ1IFY5"/>
<feature type="transmembrane region" description="Helical" evidence="9">
    <location>
        <begin position="7"/>
        <end position="27"/>
    </location>
</feature>
<evidence type="ECO:0000256" key="8">
    <source>
        <dbReference type="ARBA" id="ARBA00023136"/>
    </source>
</evidence>
<keyword evidence="5 9" id="KW-0812">Transmembrane</keyword>
<keyword evidence="8 9" id="KW-0472">Membrane</keyword>
<feature type="domain" description="MotA/TolQ/ExbB proton channel" evidence="10">
    <location>
        <begin position="101"/>
        <end position="216"/>
    </location>
</feature>